<dbReference type="EMBL" id="BAAATE010000090">
    <property type="protein sequence ID" value="GAA2702924.1"/>
    <property type="molecule type" value="Genomic_DNA"/>
</dbReference>
<organism evidence="1 2">
    <name type="scientific">Nonomuraea recticatena</name>
    <dbReference type="NCBI Taxonomy" id="46178"/>
    <lineage>
        <taxon>Bacteria</taxon>
        <taxon>Bacillati</taxon>
        <taxon>Actinomycetota</taxon>
        <taxon>Actinomycetes</taxon>
        <taxon>Streptosporangiales</taxon>
        <taxon>Streptosporangiaceae</taxon>
        <taxon>Nonomuraea</taxon>
    </lineage>
</organism>
<reference evidence="2" key="1">
    <citation type="journal article" date="2019" name="Int. J. Syst. Evol. Microbiol.">
        <title>The Global Catalogue of Microorganisms (GCM) 10K type strain sequencing project: providing services to taxonomists for standard genome sequencing and annotation.</title>
        <authorList>
            <consortium name="The Broad Institute Genomics Platform"/>
            <consortium name="The Broad Institute Genome Sequencing Center for Infectious Disease"/>
            <person name="Wu L."/>
            <person name="Ma J."/>
        </authorList>
    </citation>
    <scope>NUCLEOTIDE SEQUENCE [LARGE SCALE GENOMIC DNA]</scope>
    <source>
        <strain evidence="2">JCM 6835</strain>
    </source>
</reference>
<protein>
    <submittedName>
        <fullName evidence="1">Uncharacterized protein</fullName>
    </submittedName>
</protein>
<comment type="caution">
    <text evidence="1">The sequence shown here is derived from an EMBL/GenBank/DDBJ whole genome shotgun (WGS) entry which is preliminary data.</text>
</comment>
<evidence type="ECO:0000313" key="1">
    <source>
        <dbReference type="EMBL" id="GAA2702924.1"/>
    </source>
</evidence>
<keyword evidence="2" id="KW-1185">Reference proteome</keyword>
<sequence length="387" mass="42206">MGYMSASSSHSPNLIVPGQVTPAPAQQLYVTNASGAVQRTIAVTPRVDPGFFRKLLTDLNPLRSELRTAVRAHPWIGVTVLALDALATANVGNPFLFYDRRERWKEVSGLLEGSRSDLWRSYFDDVSPNWQGSASQMLQQHIRFNVHPLYSRLDKISRAMSDVMHSLYKEVVEYDLSLLGLYAGNAPIIKLLSKLSANPASSVAMYTQMGIFAAALGNLTKQFADIFVTYESQLQKLELALNDIKGAFYIGGDPTQGPRDLKLSSSVTSPTSIADVWQPFPGKAGGTTGGSGFQTATDYLKRFAHTMSDCGTGVELLKEVPPRFEGWGLAPLSGIPLVGLWFVRRLDVIVDTWADGVHILGAVLKADSKKLIATADKYIEVTTPGVK</sequence>
<accession>A0ABP6FXR1</accession>
<proteinExistence type="predicted"/>
<gene>
    <name evidence="1" type="ORF">GCM10010412_101120</name>
</gene>
<dbReference type="RefSeq" id="WP_346158351.1">
    <property type="nucleotide sequence ID" value="NZ_BAAATE010000090.1"/>
</dbReference>
<dbReference type="Proteomes" id="UP001501666">
    <property type="component" value="Unassembled WGS sequence"/>
</dbReference>
<evidence type="ECO:0000313" key="2">
    <source>
        <dbReference type="Proteomes" id="UP001501666"/>
    </source>
</evidence>
<name>A0ABP6FXR1_9ACTN</name>